<evidence type="ECO:0000256" key="6">
    <source>
        <dbReference type="ARBA" id="ARBA00022692"/>
    </source>
</evidence>
<feature type="compositionally biased region" description="Basic and acidic residues" evidence="18">
    <location>
        <begin position="1466"/>
        <end position="1478"/>
    </location>
</feature>
<keyword evidence="9 17" id="KW-0851">Voltage-gated channel</keyword>
<comment type="catalytic activity">
    <reaction evidence="15">
        <text>Ca(2+)(in) = Ca(2+)(out)</text>
        <dbReference type="Rhea" id="RHEA:29671"/>
        <dbReference type="ChEBI" id="CHEBI:29108"/>
    </reaction>
</comment>
<feature type="region of interest" description="Disordered" evidence="18">
    <location>
        <begin position="668"/>
        <end position="687"/>
    </location>
</feature>
<dbReference type="Gene3D" id="1.20.120.350">
    <property type="entry name" value="Voltage-gated potassium channels. Chain C"/>
    <property type="match status" value="4"/>
</dbReference>
<feature type="domain" description="Ion transport" evidence="20">
    <location>
        <begin position="107"/>
        <end position="428"/>
    </location>
</feature>
<feature type="compositionally biased region" description="Low complexity" evidence="18">
    <location>
        <begin position="547"/>
        <end position="558"/>
    </location>
</feature>
<evidence type="ECO:0000256" key="5">
    <source>
        <dbReference type="ARBA" id="ARBA00022673"/>
    </source>
</evidence>
<feature type="transmembrane region" description="Helical" evidence="19">
    <location>
        <begin position="1432"/>
        <end position="1456"/>
    </location>
</feature>
<feature type="compositionally biased region" description="Basic residues" evidence="18">
    <location>
        <begin position="520"/>
        <end position="531"/>
    </location>
</feature>
<feature type="domain" description="Ion transport" evidence="20">
    <location>
        <begin position="1194"/>
        <end position="1466"/>
    </location>
</feature>
<feature type="binding site" evidence="16">
    <location>
        <position position="377"/>
    </location>
    <ligand>
        <name>Ca(2+)</name>
        <dbReference type="ChEBI" id="CHEBI:29108"/>
    </ligand>
</feature>
<dbReference type="GO" id="GO:0046872">
    <property type="term" value="F:metal ion binding"/>
    <property type="evidence" value="ECO:0007669"/>
    <property type="project" value="UniProtKB-KW"/>
</dbReference>
<feature type="compositionally biased region" description="Low complexity" evidence="18">
    <location>
        <begin position="2082"/>
        <end position="2106"/>
    </location>
</feature>
<feature type="binding site" evidence="16">
    <location>
        <position position="918"/>
    </location>
    <ligand>
        <name>Ca(2+)</name>
        <dbReference type="ChEBI" id="CHEBI:29108"/>
    </ligand>
</feature>
<feature type="region of interest" description="Disordered" evidence="18">
    <location>
        <begin position="2009"/>
        <end position="2038"/>
    </location>
</feature>
<evidence type="ECO:0000313" key="22">
    <source>
        <dbReference type="Proteomes" id="UP000261640"/>
    </source>
</evidence>
<proteinExistence type="inferred from homology"/>
<name>A0A7N8X6J6_9TELE</name>
<evidence type="ECO:0000256" key="14">
    <source>
        <dbReference type="ARBA" id="ARBA00023303"/>
    </source>
</evidence>
<dbReference type="FunFam" id="1.20.120.350:FF:000008">
    <property type="entry name" value="Voltage-dependent T-type calcium channel subunit alpha"/>
    <property type="match status" value="1"/>
</dbReference>
<dbReference type="FunFam" id="1.20.120.350:FF:000009">
    <property type="entry name" value="Voltage-dependent T-type calcium channel subunit alpha"/>
    <property type="match status" value="1"/>
</dbReference>
<dbReference type="GO" id="GO:0098703">
    <property type="term" value="P:calcium ion import across plasma membrane"/>
    <property type="evidence" value="ECO:0007669"/>
    <property type="project" value="TreeGrafter"/>
</dbReference>
<keyword evidence="11" id="KW-0406">Ion transport</keyword>
<evidence type="ECO:0000256" key="16">
    <source>
        <dbReference type="PIRSR" id="PIRSR602077-1"/>
    </source>
</evidence>
<feature type="transmembrane region" description="Helical" evidence="19">
    <location>
        <begin position="1391"/>
        <end position="1412"/>
    </location>
</feature>
<feature type="domain" description="Ion transport" evidence="20">
    <location>
        <begin position="738"/>
        <end position="964"/>
    </location>
</feature>
<feature type="transmembrane region" description="Helical" evidence="19">
    <location>
        <begin position="148"/>
        <end position="168"/>
    </location>
</feature>
<feature type="domain" description="Ion transport" evidence="20">
    <location>
        <begin position="1524"/>
        <end position="1775"/>
    </location>
</feature>
<feature type="compositionally biased region" description="Polar residues" evidence="18">
    <location>
        <begin position="2029"/>
        <end position="2038"/>
    </location>
</feature>
<protein>
    <recommendedName>
        <fullName evidence="17">Voltage-dependent T-type calcium channel subunit alpha</fullName>
    </recommendedName>
</protein>
<keyword evidence="14" id="KW-0407">Ion channel</keyword>
<feature type="region of interest" description="Disordered" evidence="18">
    <location>
        <begin position="2082"/>
        <end position="2192"/>
    </location>
</feature>
<keyword evidence="5 17" id="KW-0107">Calcium channel</keyword>
<feature type="transmembrane region" description="Helical" evidence="19">
    <location>
        <begin position="235"/>
        <end position="259"/>
    </location>
</feature>
<keyword evidence="12 19" id="KW-0472">Membrane</keyword>
<reference evidence="21" key="1">
    <citation type="submission" date="2025-08" db="UniProtKB">
        <authorList>
            <consortium name="Ensembl"/>
        </authorList>
    </citation>
    <scope>IDENTIFICATION</scope>
</reference>
<feature type="transmembrane region" description="Helical" evidence="19">
    <location>
        <begin position="1196"/>
        <end position="1214"/>
    </location>
</feature>
<keyword evidence="8 16" id="KW-0106">Calcium</keyword>
<feature type="region of interest" description="Disordered" evidence="18">
    <location>
        <begin position="1965"/>
        <end position="1986"/>
    </location>
</feature>
<evidence type="ECO:0000256" key="9">
    <source>
        <dbReference type="ARBA" id="ARBA00022882"/>
    </source>
</evidence>
<comment type="similarity">
    <text evidence="17">Belongs to the calcium channel alpha-1 subunit (TC 1.A.1.11) family.</text>
</comment>
<feature type="compositionally biased region" description="Low complexity" evidence="18">
    <location>
        <begin position="571"/>
        <end position="583"/>
    </location>
</feature>
<dbReference type="FunFam" id="1.20.120.350:FF:000012">
    <property type="entry name" value="Voltage-dependent T-type calcium channel subunit alpha"/>
    <property type="match status" value="1"/>
</dbReference>
<feature type="transmembrane region" description="Helical" evidence="19">
    <location>
        <begin position="1659"/>
        <end position="1683"/>
    </location>
</feature>
<dbReference type="FunFam" id="1.10.287.70:FF:000014">
    <property type="entry name" value="Voltage-dependent T-type calcium channel subunit alpha"/>
    <property type="match status" value="1"/>
</dbReference>
<dbReference type="InterPro" id="IPR005821">
    <property type="entry name" value="Ion_trans_dom"/>
</dbReference>
<feature type="compositionally biased region" description="Polar residues" evidence="18">
    <location>
        <begin position="671"/>
        <end position="680"/>
    </location>
</feature>
<feature type="transmembrane region" description="Helical" evidence="19">
    <location>
        <begin position="1743"/>
        <end position="1764"/>
    </location>
</feature>
<feature type="compositionally biased region" description="Polar residues" evidence="18">
    <location>
        <begin position="2161"/>
        <end position="2192"/>
    </location>
</feature>
<dbReference type="InterPro" id="IPR050599">
    <property type="entry name" value="VDCC_alpha-1_subunit"/>
</dbReference>
<reference evidence="21" key="2">
    <citation type="submission" date="2025-09" db="UniProtKB">
        <authorList>
            <consortium name="Ensembl"/>
        </authorList>
    </citation>
    <scope>IDENTIFICATION</scope>
</reference>
<dbReference type="Ensembl" id="ENSMAMT00000040494.1">
    <property type="protein sequence ID" value="ENSMAMP00000045909.1"/>
    <property type="gene ID" value="ENSMAMG00000000982.2"/>
</dbReference>
<dbReference type="InterPro" id="IPR005445">
    <property type="entry name" value="VDCC_T_a1"/>
</dbReference>
<keyword evidence="10 19" id="KW-1133">Transmembrane helix</keyword>
<keyword evidence="7" id="KW-0677">Repeat</keyword>
<feature type="transmembrane region" description="Helical" evidence="19">
    <location>
        <begin position="1331"/>
        <end position="1353"/>
    </location>
</feature>
<evidence type="ECO:0000256" key="10">
    <source>
        <dbReference type="ARBA" id="ARBA00022989"/>
    </source>
</evidence>
<accession>A0A7N8X6J6</accession>
<evidence type="ECO:0000256" key="13">
    <source>
        <dbReference type="ARBA" id="ARBA00023180"/>
    </source>
</evidence>
<organism evidence="21 22">
    <name type="scientific">Mastacembelus armatus</name>
    <name type="common">zig-zag eel</name>
    <dbReference type="NCBI Taxonomy" id="205130"/>
    <lineage>
        <taxon>Eukaryota</taxon>
        <taxon>Metazoa</taxon>
        <taxon>Chordata</taxon>
        <taxon>Craniata</taxon>
        <taxon>Vertebrata</taxon>
        <taxon>Euteleostomi</taxon>
        <taxon>Actinopterygii</taxon>
        <taxon>Neopterygii</taxon>
        <taxon>Teleostei</taxon>
        <taxon>Neoteleostei</taxon>
        <taxon>Acanthomorphata</taxon>
        <taxon>Anabantaria</taxon>
        <taxon>Synbranchiformes</taxon>
        <taxon>Mastacembelidae</taxon>
        <taxon>Mastacembelus</taxon>
    </lineage>
</organism>
<feature type="transmembrane region" description="Helical" evidence="19">
    <location>
        <begin position="1267"/>
        <end position="1286"/>
    </location>
</feature>
<evidence type="ECO:0000256" key="3">
    <source>
        <dbReference type="ARBA" id="ARBA00022475"/>
    </source>
</evidence>
<dbReference type="FunFam" id="1.10.287.70:FF:000136">
    <property type="entry name" value="Voltage-dependent T-type calcium channel subunit alpha"/>
    <property type="match status" value="1"/>
</dbReference>
<dbReference type="PANTHER" id="PTHR45628:SF33">
    <property type="entry name" value="VOLTAGE-DEPENDENT T-TYPE CALCIUM CHANNEL SUBUNIT ALPHA-1G"/>
    <property type="match status" value="1"/>
</dbReference>
<dbReference type="InterPro" id="IPR002077">
    <property type="entry name" value="VDCCAlpha1"/>
</dbReference>
<evidence type="ECO:0000256" key="15">
    <source>
        <dbReference type="ARBA" id="ARBA00036634"/>
    </source>
</evidence>
<feature type="region of interest" description="Disordered" evidence="18">
    <location>
        <begin position="1466"/>
        <end position="1505"/>
    </location>
</feature>
<dbReference type="InterPro" id="IPR027359">
    <property type="entry name" value="Volt_channel_dom_sf"/>
</dbReference>
<evidence type="ECO:0000313" key="21">
    <source>
        <dbReference type="Ensembl" id="ENSMAMP00000045909.1"/>
    </source>
</evidence>
<dbReference type="Proteomes" id="UP000261640">
    <property type="component" value="Unplaced"/>
</dbReference>
<keyword evidence="13" id="KW-0325">Glycoprotein</keyword>
<comment type="function">
    <text evidence="17">Voltage-sensitive calcium channels (VSCC) mediate the entry of calcium ions into excitable cells and are also involved in a variety of calcium-dependent processes, including muscle contraction, hormone or neurotransmitter release, gene expression, cell motility, cell division and cell death. This channel gives rise to T-type calcium currents. T-type calcium channels belong to the "low-voltage activated (LVA)" group and are strongly blocked by nickel and mibefradil. A particularity of this type of channels is an opening at quite negative potentials, and a voltage-dependent inactivation. T-type channels serve pacemaking functions in both central neurons and cardiac nodal cells and support calcium signaling in secretory cells and vascular smooth muscle. They may also be involved in the modulation of firing patterns of neurons which is important for information processing as well as in cell growth processes.</text>
</comment>
<evidence type="ECO:0000256" key="7">
    <source>
        <dbReference type="ARBA" id="ARBA00022737"/>
    </source>
</evidence>
<feature type="region of interest" description="Disordered" evidence="18">
    <location>
        <begin position="493"/>
        <end position="560"/>
    </location>
</feature>
<feature type="transmembrane region" description="Helical" evidence="19">
    <location>
        <begin position="769"/>
        <end position="790"/>
    </location>
</feature>
<keyword evidence="6 19" id="KW-0812">Transmembrane</keyword>
<feature type="compositionally biased region" description="Polar residues" evidence="18">
    <location>
        <begin position="536"/>
        <end position="546"/>
    </location>
</feature>
<evidence type="ECO:0000256" key="8">
    <source>
        <dbReference type="ARBA" id="ARBA00022837"/>
    </source>
</evidence>
<evidence type="ECO:0000256" key="1">
    <source>
        <dbReference type="ARBA" id="ARBA00004651"/>
    </source>
</evidence>
<comment type="subcellular location">
    <subcellularLocation>
        <location evidence="1">Cell membrane</location>
        <topology evidence="1">Multi-pass membrane protein</topology>
    </subcellularLocation>
    <subcellularLocation>
        <location evidence="17">Membrane</location>
        <topology evidence="17">Multi-pass membrane protein</topology>
    </subcellularLocation>
</comment>
<evidence type="ECO:0000256" key="18">
    <source>
        <dbReference type="SAM" id="MobiDB-lite"/>
    </source>
</evidence>
<evidence type="ECO:0000256" key="17">
    <source>
        <dbReference type="RuleBase" id="RU003808"/>
    </source>
</evidence>
<dbReference type="GeneTree" id="ENSGT00940000159664"/>
<feature type="transmembrane region" description="Helical" evidence="19">
    <location>
        <begin position="1695"/>
        <end position="1713"/>
    </location>
</feature>
<feature type="transmembrane region" description="Helical" evidence="19">
    <location>
        <begin position="364"/>
        <end position="386"/>
    </location>
</feature>
<evidence type="ECO:0000256" key="11">
    <source>
        <dbReference type="ARBA" id="ARBA00023065"/>
    </source>
</evidence>
<evidence type="ECO:0000256" key="4">
    <source>
        <dbReference type="ARBA" id="ARBA00022568"/>
    </source>
</evidence>
<keyword evidence="4 17" id="KW-0109">Calcium transport</keyword>
<dbReference type="PRINTS" id="PR00167">
    <property type="entry name" value="CACHANNEL"/>
</dbReference>
<dbReference type="PRINTS" id="PR01629">
    <property type="entry name" value="TVDCCALPHA1"/>
</dbReference>
<evidence type="ECO:0000256" key="2">
    <source>
        <dbReference type="ARBA" id="ARBA00022448"/>
    </source>
</evidence>
<feature type="compositionally biased region" description="Basic residues" evidence="18">
    <location>
        <begin position="1479"/>
        <end position="1488"/>
    </location>
</feature>
<dbReference type="FunFam" id="1.20.120.350:FF:000007">
    <property type="entry name" value="Voltage-dependent T-type calcium channel subunit alpha"/>
    <property type="match status" value="1"/>
</dbReference>
<keyword evidence="16" id="KW-0479">Metal-binding</keyword>
<evidence type="ECO:0000256" key="19">
    <source>
        <dbReference type="SAM" id="Phobius"/>
    </source>
</evidence>
<feature type="region of interest" description="Disordered" evidence="18">
    <location>
        <begin position="36"/>
        <end position="71"/>
    </location>
</feature>
<feature type="compositionally biased region" description="Low complexity" evidence="18">
    <location>
        <begin position="57"/>
        <end position="71"/>
    </location>
</feature>
<feature type="transmembrane region" description="Helical" evidence="19">
    <location>
        <begin position="1561"/>
        <end position="1580"/>
    </location>
</feature>
<feature type="transmembrane region" description="Helical" evidence="19">
    <location>
        <begin position="936"/>
        <end position="959"/>
    </location>
</feature>
<feature type="region of interest" description="Disordered" evidence="18">
    <location>
        <begin position="1"/>
        <end position="23"/>
    </location>
</feature>
<sequence length="2192" mass="244697">MAEDGGNLSGIPDARGSEGRSSLPRTFIRLNDLSAAGTAGGERGDVVVEPASPGPDAISTGGEEASASGGENLPYPTLAPVVFFYLKQTTRPRSWCLKMVCNPYPFTYETASMLVILLNCVTLGMFHPCEDIDCDSERCRILQDFDDFIFAFFAIEMVIKMVALGIFGKKCYLGDTWNRLDFFIVLAGMLEYSLNLQNVSLSAVRTVRVLRPLRAINRVPSMRILVTLLLDTLPMLGNVLLLCFFVFFIFGIVGVQLWAGLLRNRCFVEDNFSFPLSVKWPKYYHTENDDENPFICSQPRENGMRDCSSVPKLYEEGGLQCNLDMYSYNSTDNTTCVNWNQYYTNCSAGPCNPFKGAINFDNICYAWIAIFQVITLEGWVDIMYFVMDAHSFYNFIYFILLIIIGSFFMINLCLVVIATQFSETKQRESQLMKEQRVRFMSNASTLASLSEPGSCYDELLKYLVHIIRKGAKQVAHICRLLARRAGLNITASPTATELQRSQSQRRRRKSSRQGSVSVHHMVHHHHHHHYHLGNGTAASDTNLTRFSSPAAGGADPSSVHSVFNTETVRCSPSPTSAGPAPGSLSLAPASTSRAMKRNSVPFAAPGPKNYPTLQARALAESRRGSVTATQLSCQLSARDLSTTSSAMDTAALTLDPESCPYCAKALANESEGGTDSNETPGDSDSEGIYEFTQDLHHRDRRDSWQPKKKHRTLGKTAAKVVHFWRLVCDTFRKIVDSKYFGRGIMIAILINTLSMGIEYHEQPDELTNALEISNIVFTSLFSLEMLLKILVYGPFGYIKNPYNIFDGIIVVISVWEIVGQQGGGLSVLRTFRLMRVLKLVRFMPALQRQLVVLMKTMDNVATFCMLLMLFIFIFSILGMHLFGCKFGSERDGDTLPDRKNFDSLLWAIVTVFQILTQEDWNKVLYNGMASTSPVAALYFIALMTFGNYVLFNLLVAILVEGFQTEIFQQVFSSNTLWCLFVKGDASKSGSEIDSFARSMEDVNGSKKDLSASAGETSLTPPLITHTAATPMPVPKLPVGCDPILGYESRRGSSVSIDPACYDKSPTSAQSSSPYAPWSGGSGRTSRRSSWNSLGRASSLKRQKRQSGERRSLLSGEGGSSSEEGEGAGEGGGGLMEEDNVSLARTDSMSQSQRGLFQWLEKKQPEWCRQRDTWSLYLFPPESRFRILCNKIITHKMFDHVVLVIIFLNCITIAMERPRIDPSSAERIFLTLSNYIFTAIFVAEMTVKIVALGWCFGDKAYLRSSWNILDGMLVMISVIDILVSLISNSGTKILGMLRVLRLLRTLRPLRVISRAPGLKLVVETLMSSLKPIGNIVVICCAFFIIFGILGVQLFKGKFFICQGEDVRNITNKSDCLQANNKWVRHKYNFDNLGQALMSLFVLASKDGWVDIMYDGLDAVGVDQQPIMNYNPWMLLYFISFLLIVAFFVLNMFVGVVVENFHKCRRHQEAEEAKRREEKRLKRMEKKRRSKEKELNDSGSSHGASKPYYSDYSPTRLLIHKMCTSHYLDLFITIVIGLNVITMSMEHYQQPKELDEALKICNYIFTLIFVLESVFKLVAFGFRRFFKDKWNQLDLAIVLLSIMGITLEEIEVNASLPINPTIIRIMRVLRIARVLKLLKMAVGMRALLDTVMQALPQVGNLGLLFMLLFFIFAALGVELFGDLICDELHPCEGLGRYATFKNFGMAFLLLFRVSTGDNWNGIMKDTLRDCAHDTGTCYNTVVSPIYFVSFVLTAQFVLVNVVIAVLMKHLEESNKEAKEEAELEAELDLELQTDGGDMATRSPQLNPLQRVQFDSVSLVIQGSVEGELSLMDNLSGSVYHYYALPPKPSKHSTDKKIPLAEMEALSLASEKSWSLALTDDSAPDDFNPLFLSSLECNVLTVPLFLFLHPSFFSSSLQYLVVFSTPALCLSLFPSQCCICSLTGSSGSVRSQPEEFFQQLTVPTDLFRPISPHSHSDSESIPRLPPPRRAHTLSRTLRRQASEDQEVSLITHVGLTSSDDSNVEDSGKDNEGYSSYTGCQGNRSPCMRQLKRFHSADTHGRSTLPPRPRPYSWLDDLRSHSVEVCSSVESSPQRSTTSTSSGFTPTQTSPRRKKKMSPPCISVDPPEVLEPHMPPPLPSRDTCLRRRAPSSDSRDSFDLGVGESSGQDGGSPNPNTNPKLLTLPSFSFDKTSSEH</sequence>
<dbReference type="GO" id="GO:0005891">
    <property type="term" value="C:voltage-gated calcium channel complex"/>
    <property type="evidence" value="ECO:0007669"/>
    <property type="project" value="InterPro"/>
</dbReference>
<keyword evidence="3" id="KW-1003">Cell membrane</keyword>
<feature type="region of interest" description="Disordered" evidence="18">
    <location>
        <begin position="1057"/>
        <end position="1136"/>
    </location>
</feature>
<feature type="transmembrane region" description="Helical" evidence="19">
    <location>
        <begin position="739"/>
        <end position="757"/>
    </location>
</feature>
<feature type="transmembrane region" description="Helical" evidence="19">
    <location>
        <begin position="1234"/>
        <end position="1255"/>
    </location>
</feature>
<evidence type="ECO:0000256" key="12">
    <source>
        <dbReference type="ARBA" id="ARBA00023136"/>
    </source>
</evidence>
<dbReference type="SUPFAM" id="SSF81324">
    <property type="entry name" value="Voltage-gated potassium channels"/>
    <property type="match status" value="4"/>
</dbReference>
<dbReference type="FunFam" id="1.10.287.70:FF:000032">
    <property type="entry name" value="Voltage-dependent T-type calcium channel subunit alpha"/>
    <property type="match status" value="1"/>
</dbReference>
<dbReference type="FunFam" id="1.10.287.70:FF:000018">
    <property type="entry name" value="Voltage-dependent T-type calcium channel subunit alpha"/>
    <property type="match status" value="1"/>
</dbReference>
<dbReference type="GO" id="GO:0008331">
    <property type="term" value="F:high voltage-gated calcium channel activity"/>
    <property type="evidence" value="ECO:0007669"/>
    <property type="project" value="TreeGrafter"/>
</dbReference>
<feature type="transmembrane region" description="Helical" evidence="19">
    <location>
        <begin position="1524"/>
        <end position="1541"/>
    </location>
</feature>
<evidence type="ECO:0000259" key="20">
    <source>
        <dbReference type="Pfam" id="PF00520"/>
    </source>
</evidence>
<feature type="transmembrane region" description="Helical" evidence="19">
    <location>
        <begin position="392"/>
        <end position="417"/>
    </location>
</feature>
<feature type="transmembrane region" description="Helical" evidence="19">
    <location>
        <begin position="860"/>
        <end position="879"/>
    </location>
</feature>
<keyword evidence="22" id="KW-1185">Reference proteome</keyword>
<dbReference type="Pfam" id="PF00520">
    <property type="entry name" value="Ion_trans"/>
    <property type="match status" value="4"/>
</dbReference>
<feature type="region of interest" description="Disordered" evidence="18">
    <location>
        <begin position="567"/>
        <end position="586"/>
    </location>
</feature>
<dbReference type="PANTHER" id="PTHR45628">
    <property type="entry name" value="VOLTAGE-DEPENDENT CALCIUM CHANNEL TYPE A SUBUNIT ALPHA-1"/>
    <property type="match status" value="1"/>
</dbReference>
<keyword evidence="2" id="KW-0813">Transport</keyword>
<dbReference type="Gene3D" id="1.10.287.70">
    <property type="match status" value="4"/>
</dbReference>
<feature type="compositionally biased region" description="Polar residues" evidence="18">
    <location>
        <begin position="1064"/>
        <end position="1073"/>
    </location>
</feature>